<feature type="compositionally biased region" description="Pro residues" evidence="1">
    <location>
        <begin position="386"/>
        <end position="399"/>
    </location>
</feature>
<accession>A0A9P6L463</accession>
<reference evidence="2" key="1">
    <citation type="journal article" date="2020" name="Nat. Commun.">
        <title>Large-scale genome sequencing of mycorrhizal fungi provides insights into the early evolution of symbiotic traits.</title>
        <authorList>
            <person name="Miyauchi S."/>
            <person name="Kiss E."/>
            <person name="Kuo A."/>
            <person name="Drula E."/>
            <person name="Kohler A."/>
            <person name="Sanchez-Garcia M."/>
            <person name="Morin E."/>
            <person name="Andreopoulos B."/>
            <person name="Barry K.W."/>
            <person name="Bonito G."/>
            <person name="Buee M."/>
            <person name="Carver A."/>
            <person name="Chen C."/>
            <person name="Cichocki N."/>
            <person name="Clum A."/>
            <person name="Culley D."/>
            <person name="Crous P.W."/>
            <person name="Fauchery L."/>
            <person name="Girlanda M."/>
            <person name="Hayes R.D."/>
            <person name="Keri Z."/>
            <person name="LaButti K."/>
            <person name="Lipzen A."/>
            <person name="Lombard V."/>
            <person name="Magnuson J."/>
            <person name="Maillard F."/>
            <person name="Murat C."/>
            <person name="Nolan M."/>
            <person name="Ohm R.A."/>
            <person name="Pangilinan J."/>
            <person name="Pereira M.F."/>
            <person name="Perotto S."/>
            <person name="Peter M."/>
            <person name="Pfister S."/>
            <person name="Riley R."/>
            <person name="Sitrit Y."/>
            <person name="Stielow J.B."/>
            <person name="Szollosi G."/>
            <person name="Zifcakova L."/>
            <person name="Stursova M."/>
            <person name="Spatafora J.W."/>
            <person name="Tedersoo L."/>
            <person name="Vaario L.M."/>
            <person name="Yamada A."/>
            <person name="Yan M."/>
            <person name="Wang P."/>
            <person name="Xu J."/>
            <person name="Bruns T."/>
            <person name="Baldrian P."/>
            <person name="Vilgalys R."/>
            <person name="Dunand C."/>
            <person name="Henrissat B."/>
            <person name="Grigoriev I.V."/>
            <person name="Hibbett D."/>
            <person name="Nagy L.G."/>
            <person name="Martin F.M."/>
        </authorList>
    </citation>
    <scope>NUCLEOTIDE SEQUENCE</scope>
    <source>
        <strain evidence="2">UH-Tt-Lm1</strain>
    </source>
</reference>
<feature type="compositionally biased region" description="Gly residues" evidence="1">
    <location>
        <begin position="119"/>
        <end position="129"/>
    </location>
</feature>
<dbReference type="Proteomes" id="UP000736335">
    <property type="component" value="Unassembled WGS sequence"/>
</dbReference>
<proteinExistence type="predicted"/>
<evidence type="ECO:0000313" key="3">
    <source>
        <dbReference type="Proteomes" id="UP000736335"/>
    </source>
</evidence>
<evidence type="ECO:0000256" key="1">
    <source>
        <dbReference type="SAM" id="MobiDB-lite"/>
    </source>
</evidence>
<sequence length="467" mass="50897">MSQLIESEPLTHYTELMNELLPKYEIPGDPNPTTEARQNFLRDLLAAQQLVTALTRQLRLADEKLTSLEDLIGEVRLRMRTRGISTLPQRLPPKHITPAAVSTKSTMDSPPKLFQAGELGPGRPRGGRAGSTAARSTRPPPTTHGSDQPLLPTNSRTTRATAAARKRQGAADDELLPPKPAKNPRKNAETVHTAPLISHTATGHNTINAPTVYFASGLSSGYAHPTHNNVHISSSRLLAQPGSQPSPHLQAPGQYLVTSHHLPGTTSVTPHHHAGQQWIYPQQWPGSHSGTQPSIPLPHGSHPPPYQSPPPEVVVVDNNFSDGEEHEVEPAEDFGGEADESTGFLPSRDVLHEHWQKNGPPVPPQMASHNVHLKPAEPARFHQPAQPTPPALLPPPSRPSPVSQVPAPPIAPTVVEDLDEHTNPYTLPALNPDDPPPARSWYPKPWQQLIDHAQSYILNYMAFFDPC</sequence>
<dbReference type="EMBL" id="WIUZ02000011">
    <property type="protein sequence ID" value="KAF9782580.1"/>
    <property type="molecule type" value="Genomic_DNA"/>
</dbReference>
<dbReference type="AlphaFoldDB" id="A0A9P6L463"/>
<feature type="compositionally biased region" description="Low complexity" evidence="1">
    <location>
        <begin position="153"/>
        <end position="163"/>
    </location>
</feature>
<feature type="region of interest" description="Disordered" evidence="1">
    <location>
        <begin position="323"/>
        <end position="344"/>
    </location>
</feature>
<name>A0A9P6L463_9AGAM</name>
<feature type="region of interest" description="Disordered" evidence="1">
    <location>
        <begin position="281"/>
        <end position="311"/>
    </location>
</feature>
<feature type="compositionally biased region" description="Pro residues" evidence="1">
    <location>
        <begin position="301"/>
        <end position="311"/>
    </location>
</feature>
<keyword evidence="3" id="KW-1185">Reference proteome</keyword>
<feature type="region of interest" description="Disordered" evidence="1">
    <location>
        <begin position="380"/>
        <end position="409"/>
    </location>
</feature>
<feature type="region of interest" description="Disordered" evidence="1">
    <location>
        <begin position="100"/>
        <end position="189"/>
    </location>
</feature>
<protein>
    <submittedName>
        <fullName evidence="2">Uncharacterized protein</fullName>
    </submittedName>
</protein>
<feature type="compositionally biased region" description="Polar residues" evidence="1">
    <location>
        <begin position="284"/>
        <end position="294"/>
    </location>
</feature>
<evidence type="ECO:0000313" key="2">
    <source>
        <dbReference type="EMBL" id="KAF9782580.1"/>
    </source>
</evidence>
<comment type="caution">
    <text evidence="2">The sequence shown here is derived from an EMBL/GenBank/DDBJ whole genome shotgun (WGS) entry which is preliminary data.</text>
</comment>
<reference evidence="2" key="2">
    <citation type="submission" date="2020-11" db="EMBL/GenBank/DDBJ databases">
        <authorList>
            <consortium name="DOE Joint Genome Institute"/>
            <person name="Kuo A."/>
            <person name="Miyauchi S."/>
            <person name="Kiss E."/>
            <person name="Drula E."/>
            <person name="Kohler A."/>
            <person name="Sanchez-Garcia M."/>
            <person name="Andreopoulos B."/>
            <person name="Barry K.W."/>
            <person name="Bonito G."/>
            <person name="Buee M."/>
            <person name="Carver A."/>
            <person name="Chen C."/>
            <person name="Cichocki N."/>
            <person name="Clum A."/>
            <person name="Culley D."/>
            <person name="Crous P.W."/>
            <person name="Fauchery L."/>
            <person name="Girlanda M."/>
            <person name="Hayes R."/>
            <person name="Keri Z."/>
            <person name="Labutti K."/>
            <person name="Lipzen A."/>
            <person name="Lombard V."/>
            <person name="Magnuson J."/>
            <person name="Maillard F."/>
            <person name="Morin E."/>
            <person name="Murat C."/>
            <person name="Nolan M."/>
            <person name="Ohm R."/>
            <person name="Pangilinan J."/>
            <person name="Pereira M."/>
            <person name="Perotto S."/>
            <person name="Peter M."/>
            <person name="Riley R."/>
            <person name="Sitrit Y."/>
            <person name="Stielow B."/>
            <person name="Szollosi G."/>
            <person name="Zifcakova L."/>
            <person name="Stursova M."/>
            <person name="Spatafora J.W."/>
            <person name="Tedersoo L."/>
            <person name="Vaario L.-M."/>
            <person name="Yamada A."/>
            <person name="Yan M."/>
            <person name="Wang P."/>
            <person name="Xu J."/>
            <person name="Bruns T."/>
            <person name="Baldrian P."/>
            <person name="Vilgalys R."/>
            <person name="Henrissat B."/>
            <person name="Grigoriev I.V."/>
            <person name="Hibbett D."/>
            <person name="Nagy L.G."/>
            <person name="Martin F.M."/>
        </authorList>
    </citation>
    <scope>NUCLEOTIDE SEQUENCE</scope>
    <source>
        <strain evidence="2">UH-Tt-Lm1</strain>
    </source>
</reference>
<feature type="compositionally biased region" description="Acidic residues" evidence="1">
    <location>
        <begin position="323"/>
        <end position="340"/>
    </location>
</feature>
<gene>
    <name evidence="2" type="ORF">BJ322DRAFT_1110463</name>
</gene>
<organism evidence="2 3">
    <name type="scientific">Thelephora terrestris</name>
    <dbReference type="NCBI Taxonomy" id="56493"/>
    <lineage>
        <taxon>Eukaryota</taxon>
        <taxon>Fungi</taxon>
        <taxon>Dikarya</taxon>
        <taxon>Basidiomycota</taxon>
        <taxon>Agaricomycotina</taxon>
        <taxon>Agaricomycetes</taxon>
        <taxon>Thelephorales</taxon>
        <taxon>Thelephoraceae</taxon>
        <taxon>Thelephora</taxon>
    </lineage>
</organism>